<dbReference type="OrthoDB" id="406096at2759"/>
<dbReference type="Proteomes" id="UP000694843">
    <property type="component" value="Unplaced"/>
</dbReference>
<dbReference type="RefSeq" id="XP_018016145.1">
    <property type="nucleotide sequence ID" value="XM_018160656.2"/>
</dbReference>
<dbReference type="Pfam" id="PF00059">
    <property type="entry name" value="Lectin_C"/>
    <property type="match status" value="1"/>
</dbReference>
<evidence type="ECO:0000313" key="6">
    <source>
        <dbReference type="RefSeq" id="XP_018016145.1"/>
    </source>
</evidence>
<dbReference type="SMART" id="SM00034">
    <property type="entry name" value="CLECT"/>
    <property type="match status" value="1"/>
</dbReference>
<dbReference type="PROSITE" id="PS50041">
    <property type="entry name" value="C_TYPE_LECTIN_2"/>
    <property type="match status" value="1"/>
</dbReference>
<proteinExistence type="predicted"/>
<dbReference type="GeneID" id="108672899"/>
<keyword evidence="5" id="KW-1185">Reference proteome</keyword>
<name>A0A8B7NR32_HYAAZ</name>
<reference evidence="6" key="1">
    <citation type="submission" date="2025-08" db="UniProtKB">
        <authorList>
            <consortium name="RefSeq"/>
        </authorList>
    </citation>
    <scope>IDENTIFICATION</scope>
    <source>
        <tissue evidence="6">Whole organism</tissue>
    </source>
</reference>
<evidence type="ECO:0000259" key="4">
    <source>
        <dbReference type="PROSITE" id="PS50041"/>
    </source>
</evidence>
<feature type="compositionally biased region" description="Basic and acidic residues" evidence="2">
    <location>
        <begin position="186"/>
        <end position="197"/>
    </location>
</feature>
<evidence type="ECO:0000313" key="5">
    <source>
        <dbReference type="Proteomes" id="UP000694843"/>
    </source>
</evidence>
<feature type="coiled-coil region" evidence="1">
    <location>
        <begin position="263"/>
        <end position="307"/>
    </location>
</feature>
<organism evidence="5 6">
    <name type="scientific">Hyalella azteca</name>
    <name type="common">Amphipod</name>
    <dbReference type="NCBI Taxonomy" id="294128"/>
    <lineage>
        <taxon>Eukaryota</taxon>
        <taxon>Metazoa</taxon>
        <taxon>Ecdysozoa</taxon>
        <taxon>Arthropoda</taxon>
        <taxon>Crustacea</taxon>
        <taxon>Multicrustacea</taxon>
        <taxon>Malacostraca</taxon>
        <taxon>Eumalacostraca</taxon>
        <taxon>Peracarida</taxon>
        <taxon>Amphipoda</taxon>
        <taxon>Senticaudata</taxon>
        <taxon>Talitrida</taxon>
        <taxon>Talitroidea</taxon>
        <taxon>Hyalellidae</taxon>
        <taxon>Hyalella</taxon>
    </lineage>
</organism>
<keyword evidence="3" id="KW-0732">Signal</keyword>
<dbReference type="KEGG" id="hazt:108672899"/>
<dbReference type="InterPro" id="IPR050111">
    <property type="entry name" value="C-type_lectin/snaclec_domain"/>
</dbReference>
<dbReference type="InterPro" id="IPR001304">
    <property type="entry name" value="C-type_lectin-like"/>
</dbReference>
<feature type="compositionally biased region" description="Basic and acidic residues" evidence="2">
    <location>
        <begin position="137"/>
        <end position="151"/>
    </location>
</feature>
<feature type="region of interest" description="Disordered" evidence="2">
    <location>
        <begin position="100"/>
        <end position="212"/>
    </location>
</feature>
<dbReference type="InterPro" id="IPR016187">
    <property type="entry name" value="CTDL_fold"/>
</dbReference>
<evidence type="ECO:0000256" key="1">
    <source>
        <dbReference type="SAM" id="Coils"/>
    </source>
</evidence>
<dbReference type="AlphaFoldDB" id="A0A8B7NR32"/>
<protein>
    <submittedName>
        <fullName evidence="6">Uncharacterized protein LOC108672899</fullName>
    </submittedName>
</protein>
<feature type="signal peptide" evidence="3">
    <location>
        <begin position="1"/>
        <end position="17"/>
    </location>
</feature>
<dbReference type="Gene3D" id="3.10.100.10">
    <property type="entry name" value="Mannose-Binding Protein A, subunit A"/>
    <property type="match status" value="1"/>
</dbReference>
<evidence type="ECO:0000256" key="3">
    <source>
        <dbReference type="SAM" id="SignalP"/>
    </source>
</evidence>
<dbReference type="SUPFAM" id="SSF56436">
    <property type="entry name" value="C-type lectin-like"/>
    <property type="match status" value="1"/>
</dbReference>
<feature type="compositionally biased region" description="Polar residues" evidence="2">
    <location>
        <begin position="112"/>
        <end position="129"/>
    </location>
</feature>
<dbReference type="CDD" id="cd00037">
    <property type="entry name" value="CLECT"/>
    <property type="match status" value="1"/>
</dbReference>
<dbReference type="PANTHER" id="PTHR22803">
    <property type="entry name" value="MANNOSE, PHOSPHOLIPASE, LECTIN RECEPTOR RELATED"/>
    <property type="match status" value="1"/>
</dbReference>
<accession>A0A8B7NR32</accession>
<evidence type="ECO:0000256" key="2">
    <source>
        <dbReference type="SAM" id="MobiDB-lite"/>
    </source>
</evidence>
<feature type="domain" description="C-type lectin" evidence="4">
    <location>
        <begin position="333"/>
        <end position="452"/>
    </location>
</feature>
<feature type="chain" id="PRO_5034350339" evidence="3">
    <location>
        <begin position="18"/>
        <end position="455"/>
    </location>
</feature>
<dbReference type="InterPro" id="IPR016186">
    <property type="entry name" value="C-type_lectin-like/link_sf"/>
</dbReference>
<sequence>MFSYKIILIVGIAVTLSQFEFGATADLSPFSPPFLRGAGQVQPQSQFNYLQPQAHVPSLIHPHAHYAGNPNLENPALIGPSMLQSEPEEIIPDENIYFQNNNFHHPSDTKSHGNTAELNGQMVNPSMNRQGHFLENSVHDPKTYSSERGENIPESNQFGNEQELDGTKTGRPQLRQLVLDPASVSREAEARREKLRGENPPSRRGRSNPRVSEGHRLITRALWRIFDALMEKNENQALQTRMTFVENALKDMITSDSKLEGMIEMVKEENMGQEERLDALAAALDSVQQLEARVQELETWKLKFERQKDEEEIVLPYQSRPAYRSCPAPFETVGGECFYVAGETKRTWQDARRDCSKYGGDLAAPNSLTSLRTYLQSLAYRPEYVWVGASRQGNGDWVWSAGPTGSRAVSMDEQTWNEDLPNGLGNCMGLYEGAEYRAYDYTCGEEDLYVCQFFL</sequence>
<keyword evidence="1" id="KW-0175">Coiled coil</keyword>
<gene>
    <name evidence="6" type="primary">LOC108672899</name>
</gene>